<dbReference type="CDD" id="cd07987">
    <property type="entry name" value="LPLAT_MGAT-like"/>
    <property type="match status" value="1"/>
</dbReference>
<dbReference type="PANTHER" id="PTHR22753:SF14">
    <property type="entry name" value="MONOACYLGLYCEROL_DIACYLGLYCEROL O-ACYLTRANSFERASE"/>
    <property type="match status" value="1"/>
</dbReference>
<dbReference type="OrthoDB" id="5496738at2"/>
<keyword evidence="3" id="KW-1185">Reference proteome</keyword>
<dbReference type="EMBL" id="QYYA01000001">
    <property type="protein sequence ID" value="RJG20056.1"/>
    <property type="molecule type" value="Genomic_DNA"/>
</dbReference>
<dbReference type="SUPFAM" id="SSF69593">
    <property type="entry name" value="Glycerol-3-phosphate (1)-acyltransferase"/>
    <property type="match status" value="1"/>
</dbReference>
<evidence type="ECO:0000259" key="1">
    <source>
        <dbReference type="SMART" id="SM00563"/>
    </source>
</evidence>
<accession>A0A418Y3D8</accession>
<dbReference type="Pfam" id="PF01553">
    <property type="entry name" value="Acyltransferase"/>
    <property type="match status" value="1"/>
</dbReference>
<dbReference type="Proteomes" id="UP000283734">
    <property type="component" value="Unassembled WGS sequence"/>
</dbReference>
<dbReference type="GO" id="GO:0016746">
    <property type="term" value="F:acyltransferase activity"/>
    <property type="evidence" value="ECO:0007669"/>
    <property type="project" value="UniProtKB-KW"/>
</dbReference>
<feature type="domain" description="Phospholipid/glycerol acyltransferase" evidence="1">
    <location>
        <begin position="41"/>
        <end position="158"/>
    </location>
</feature>
<keyword evidence="2" id="KW-0808">Transferase</keyword>
<evidence type="ECO:0000313" key="3">
    <source>
        <dbReference type="Proteomes" id="UP000283734"/>
    </source>
</evidence>
<dbReference type="AlphaFoldDB" id="A0A418Y3D8"/>
<dbReference type="RefSeq" id="WP_102792400.1">
    <property type="nucleotide sequence ID" value="NZ_QYYA01000001.1"/>
</dbReference>
<protein>
    <submittedName>
        <fullName evidence="2">Acyltransferase family protein</fullName>
    </submittedName>
</protein>
<gene>
    <name evidence="2" type="ORF">D4A39_04280</name>
</gene>
<organism evidence="2 3">
    <name type="scientific">Alcanivorax profundi</name>
    <dbReference type="NCBI Taxonomy" id="2338368"/>
    <lineage>
        <taxon>Bacteria</taxon>
        <taxon>Pseudomonadati</taxon>
        <taxon>Pseudomonadota</taxon>
        <taxon>Gammaproteobacteria</taxon>
        <taxon>Oceanospirillales</taxon>
        <taxon>Alcanivoracaceae</taxon>
        <taxon>Alcanivorax</taxon>
    </lineage>
</organism>
<comment type="caution">
    <text evidence="2">The sequence shown here is derived from an EMBL/GenBank/DDBJ whole genome shotgun (WGS) entry which is preliminary data.</text>
</comment>
<dbReference type="SMART" id="SM00563">
    <property type="entry name" value="PlsC"/>
    <property type="match status" value="1"/>
</dbReference>
<dbReference type="InterPro" id="IPR002123">
    <property type="entry name" value="Plipid/glycerol_acylTrfase"/>
</dbReference>
<keyword evidence="2" id="KW-0012">Acyltransferase</keyword>
<sequence length="273" mass="30932">MKSSSFSPPPVALMERILRIQKWYFSPVLHGAENVDAQRPALFVGNHGLYGLIDSPLFVLELYRQTGVFPRALGDRLHFDVPGWGKLLTRWGAVEGTPANCTQLMESGQHVLVFPGGAREVAMRKDEIHKLVWKQRTGFARMAIQHGYDIIPFASAGCDMTYKILYDSQDFKRSRLGKWLLKRKPVDNLLRDGDTFMPLSRGLGPTLLPKPEPLWFQIGKPIPTTDYAGREGDKNACWDLRDKVSASIESMLADLEEQRAGARRRGVRKWLLK</sequence>
<name>A0A418Y3D8_9GAMM</name>
<dbReference type="GO" id="GO:0016020">
    <property type="term" value="C:membrane"/>
    <property type="evidence" value="ECO:0007669"/>
    <property type="project" value="TreeGrafter"/>
</dbReference>
<proteinExistence type="predicted"/>
<reference evidence="2 3" key="1">
    <citation type="submission" date="2018-09" db="EMBL/GenBank/DDBJ databases">
        <title>Alcanivorax profundi sp. nov., isolated from 1000 m-depth seawater of the Mariana Trench.</title>
        <authorList>
            <person name="Liu J."/>
        </authorList>
    </citation>
    <scope>NUCLEOTIDE SEQUENCE [LARGE SCALE GENOMIC DNA]</scope>
    <source>
        <strain evidence="2 3">MTEO17</strain>
    </source>
</reference>
<evidence type="ECO:0000313" key="2">
    <source>
        <dbReference type="EMBL" id="RJG20056.1"/>
    </source>
</evidence>
<dbReference type="PANTHER" id="PTHR22753">
    <property type="entry name" value="TRANSMEMBRANE PROTEIN 68"/>
    <property type="match status" value="1"/>
</dbReference>